<gene>
    <name evidence="2" type="ORF">QR680_009708</name>
</gene>
<name>A0AA39IN46_9BILA</name>
<accession>A0AA39IN46</accession>
<comment type="caution">
    <text evidence="2">The sequence shown here is derived from an EMBL/GenBank/DDBJ whole genome shotgun (WGS) entry which is preliminary data.</text>
</comment>
<protein>
    <submittedName>
        <fullName evidence="2">Uncharacterized protein</fullName>
    </submittedName>
</protein>
<reference evidence="2" key="1">
    <citation type="submission" date="2023-06" db="EMBL/GenBank/DDBJ databases">
        <title>Genomic analysis of the entomopathogenic nematode Steinernema hermaphroditum.</title>
        <authorList>
            <person name="Schwarz E.M."/>
            <person name="Heppert J.K."/>
            <person name="Baniya A."/>
            <person name="Schwartz H.T."/>
            <person name="Tan C.-H."/>
            <person name="Antoshechkin I."/>
            <person name="Sternberg P.W."/>
            <person name="Goodrich-Blair H."/>
            <person name="Dillman A.R."/>
        </authorList>
    </citation>
    <scope>NUCLEOTIDE SEQUENCE</scope>
    <source>
        <strain evidence="2">PS9179</strain>
        <tissue evidence="2">Whole animal</tissue>
    </source>
</reference>
<organism evidence="2 3">
    <name type="scientific">Steinernema hermaphroditum</name>
    <dbReference type="NCBI Taxonomy" id="289476"/>
    <lineage>
        <taxon>Eukaryota</taxon>
        <taxon>Metazoa</taxon>
        <taxon>Ecdysozoa</taxon>
        <taxon>Nematoda</taxon>
        <taxon>Chromadorea</taxon>
        <taxon>Rhabditida</taxon>
        <taxon>Tylenchina</taxon>
        <taxon>Panagrolaimomorpha</taxon>
        <taxon>Strongyloidoidea</taxon>
        <taxon>Steinernematidae</taxon>
        <taxon>Steinernema</taxon>
    </lineage>
</organism>
<evidence type="ECO:0000313" key="3">
    <source>
        <dbReference type="Proteomes" id="UP001175271"/>
    </source>
</evidence>
<proteinExistence type="predicted"/>
<evidence type="ECO:0000313" key="2">
    <source>
        <dbReference type="EMBL" id="KAK0426434.1"/>
    </source>
</evidence>
<feature type="compositionally biased region" description="Pro residues" evidence="1">
    <location>
        <begin position="50"/>
        <end position="62"/>
    </location>
</feature>
<dbReference type="EMBL" id="JAUCMV010000001">
    <property type="protein sequence ID" value="KAK0426434.1"/>
    <property type="molecule type" value="Genomic_DNA"/>
</dbReference>
<dbReference type="Proteomes" id="UP001175271">
    <property type="component" value="Unassembled WGS sequence"/>
</dbReference>
<sequence length="572" mass="65143">MQIIPRVQASPTGPLAFFRRNRQISSFRIPKAPSRSVSILSLSHHVFPSEAPPPQEVLPPDPSKLTSASTPSSLRIERPMTSAGLPPTPPSVAVERIGFRYVWPVRVQMRMVNPAEAIILHISPKFATLHDHVAFQWTLKMHGSANLENSEDDEGESGDLTGRDEYVAISMYFLDGPVSTVDVKAAIGITGGSLSDDSGKLVTMERKTFRMQRGRECELTQSDRGHLSDYIKANIGRVIRLSLLVEMDANLFRPDTYLNAVSPTPFHSFLTANYRARASSKVWKKKSKRSVSFCRKRSSSSTHDASGRKKFDFEEAFNRVMERERERRAHEEEEEAARPATEDPDDENKSEERDVSYREEPAHLFKKLLVACCESCERRASIVPEECGCCDESSEGVEGDDEAEEDDEEEDEEEFEDDENTFECSDEGKAEMHDALANMYFNRVALPEMEYVEDFADFLIDAELNEMPVLKRACERYLCGELMTKKDIITSLLLDLLFLAMVFHLPVMKSMTMSELVDRHSELEDVDKLLEDEEYRKLDGRIRAMSDRNLAELIDECKRFREQTLRIQRVAI</sequence>
<feature type="region of interest" description="Disordered" evidence="1">
    <location>
        <begin position="389"/>
        <end position="421"/>
    </location>
</feature>
<feature type="compositionally biased region" description="Polar residues" evidence="1">
    <location>
        <begin position="64"/>
        <end position="73"/>
    </location>
</feature>
<feature type="region of interest" description="Disordered" evidence="1">
    <location>
        <begin position="50"/>
        <end position="73"/>
    </location>
</feature>
<feature type="compositionally biased region" description="Basic and acidic residues" evidence="1">
    <location>
        <begin position="324"/>
        <end position="341"/>
    </location>
</feature>
<evidence type="ECO:0000256" key="1">
    <source>
        <dbReference type="SAM" id="MobiDB-lite"/>
    </source>
</evidence>
<feature type="region of interest" description="Disordered" evidence="1">
    <location>
        <begin position="324"/>
        <end position="357"/>
    </location>
</feature>
<dbReference type="AlphaFoldDB" id="A0AA39IN46"/>
<keyword evidence="3" id="KW-1185">Reference proteome</keyword>